<accession>A0ABN7VE00</accession>
<evidence type="ECO:0000313" key="2">
    <source>
        <dbReference type="EMBL" id="CAG8762158.1"/>
    </source>
</evidence>
<gene>
    <name evidence="2" type="ORF">GMARGA_LOCUS17602</name>
</gene>
<feature type="region of interest" description="Disordered" evidence="1">
    <location>
        <begin position="1"/>
        <end position="21"/>
    </location>
</feature>
<evidence type="ECO:0000313" key="3">
    <source>
        <dbReference type="Proteomes" id="UP000789901"/>
    </source>
</evidence>
<sequence>DSDDNSNNSLSLRSTSNSSSSKCQTKRHIELYFQGGEGVVTYINGAPEVRCSAGFSAVHSLTLEKYLFTSARCLSSNTQEIYHAVWDSPNIHQNPFGVLREFKLTGTDYALIEKLNNEYKLNPFIRNSLWNELPSLFIDSFNFQGVQLPANHHLCISGYDSHVKCGSVTNPIGVFSPISLRPGSHADHFSHMIRAIIDGDLSDRDRGGTVFSMEPGGGNPFLMVHGILTDVRYVAAHDNSIVTIQPLYRIIQQNLNFSSFRFVDLDIYQQFQQ</sequence>
<evidence type="ECO:0000256" key="1">
    <source>
        <dbReference type="SAM" id="MobiDB-lite"/>
    </source>
</evidence>
<dbReference type="InterPro" id="IPR043504">
    <property type="entry name" value="Peptidase_S1_PA_chymotrypsin"/>
</dbReference>
<name>A0ABN7VE00_GIGMA</name>
<proteinExistence type="predicted"/>
<organism evidence="2 3">
    <name type="scientific">Gigaspora margarita</name>
    <dbReference type="NCBI Taxonomy" id="4874"/>
    <lineage>
        <taxon>Eukaryota</taxon>
        <taxon>Fungi</taxon>
        <taxon>Fungi incertae sedis</taxon>
        <taxon>Mucoromycota</taxon>
        <taxon>Glomeromycotina</taxon>
        <taxon>Glomeromycetes</taxon>
        <taxon>Diversisporales</taxon>
        <taxon>Gigasporaceae</taxon>
        <taxon>Gigaspora</taxon>
    </lineage>
</organism>
<dbReference type="EMBL" id="CAJVQB010013443">
    <property type="protein sequence ID" value="CAG8762158.1"/>
    <property type="molecule type" value="Genomic_DNA"/>
</dbReference>
<feature type="non-terminal residue" evidence="2">
    <location>
        <position position="1"/>
    </location>
</feature>
<reference evidence="2 3" key="1">
    <citation type="submission" date="2021-06" db="EMBL/GenBank/DDBJ databases">
        <authorList>
            <person name="Kallberg Y."/>
            <person name="Tangrot J."/>
            <person name="Rosling A."/>
        </authorList>
    </citation>
    <scope>NUCLEOTIDE SEQUENCE [LARGE SCALE GENOMIC DNA]</scope>
    <source>
        <strain evidence="2 3">120-4 pot B 10/14</strain>
    </source>
</reference>
<dbReference type="Gene3D" id="2.40.10.10">
    <property type="entry name" value="Trypsin-like serine proteases"/>
    <property type="match status" value="1"/>
</dbReference>
<keyword evidence="3" id="KW-1185">Reference proteome</keyword>
<protein>
    <submittedName>
        <fullName evidence="2">15190_t:CDS:1</fullName>
    </submittedName>
</protein>
<dbReference type="Proteomes" id="UP000789901">
    <property type="component" value="Unassembled WGS sequence"/>
</dbReference>
<comment type="caution">
    <text evidence="2">The sequence shown here is derived from an EMBL/GenBank/DDBJ whole genome shotgun (WGS) entry which is preliminary data.</text>
</comment>